<name>A0A4Z1SPW3_GIAMU</name>
<evidence type="ECO:0000313" key="7">
    <source>
        <dbReference type="EMBL" id="TNJ27700.1"/>
    </source>
</evidence>
<gene>
    <name evidence="7" type="ORF">GMRT_12058</name>
</gene>
<dbReference type="GO" id="GO:0004722">
    <property type="term" value="F:protein serine/threonine phosphatase activity"/>
    <property type="evidence" value="ECO:0007669"/>
    <property type="project" value="InterPro"/>
</dbReference>
<accession>A0A4Z1SPW3</accession>
<dbReference type="Gene3D" id="3.60.40.10">
    <property type="entry name" value="PPM-type phosphatase domain"/>
    <property type="match status" value="1"/>
</dbReference>
<dbReference type="InterPro" id="IPR036457">
    <property type="entry name" value="PPM-type-like_dom_sf"/>
</dbReference>
<keyword evidence="5" id="KW-0472">Membrane</keyword>
<evidence type="ECO:0000313" key="8">
    <source>
        <dbReference type="Proteomes" id="UP000315496"/>
    </source>
</evidence>
<dbReference type="InterPro" id="IPR000222">
    <property type="entry name" value="PP2C_BS"/>
</dbReference>
<sequence>MDGAALLVLGGLGGLLGVLLALLRRHRRLAARRLATAAVSARLSLAVGVSAVRGARPTMEDAHLCVLDLRSERPAARPDADAGDGGLQPQQAQAPQAPSVCLLGVFDGHGGAGCSAFLGRSFAAIARAEPRLFEGEGGGGGGERICAGLCDAFLEADRRFYESLGAGQRETSSGSTGCVVLLRGERVFVANAGDSRAVLGRCDGRAVPLSVDHKPSRASEKARIQAAGGSVHASHVASSRCLISLGPPRVWPGGLSVSRGFGDFALKARGNPGLRRLGVVDDLVSPFPEIRHCPLAPARDDFLVLACDGLFDVLSNAEVVDFVRSQRPALMLADLQALSRHRRAEPQNATQGAPQSVSPLRWACDAAKAAFRALYARLFVGGGVADESGDADDSENGESGGHDAPLADATLHEADVRCAEALAARLTTLALERDAADNLSVVVALFRWRGVTPATVEAWRSLQQQAQQQTLLGPELLRENLDDAAENFAEVWQSPDDPVARLRLA</sequence>
<comment type="similarity">
    <text evidence="4">Belongs to the PP2C family.</text>
</comment>
<proteinExistence type="inferred from homology"/>
<dbReference type="SUPFAM" id="SSF81606">
    <property type="entry name" value="PP2C-like"/>
    <property type="match status" value="1"/>
</dbReference>
<keyword evidence="8" id="KW-1185">Reference proteome</keyword>
<dbReference type="EMBL" id="VDLU01000003">
    <property type="protein sequence ID" value="TNJ27700.1"/>
    <property type="molecule type" value="Genomic_DNA"/>
</dbReference>
<dbReference type="GO" id="GO:0046872">
    <property type="term" value="F:metal ion binding"/>
    <property type="evidence" value="ECO:0007669"/>
    <property type="project" value="UniProtKB-KW"/>
</dbReference>
<dbReference type="VEuPathDB" id="GiardiaDB:GMRT_12058"/>
<dbReference type="CDD" id="cd00143">
    <property type="entry name" value="PP2Cc"/>
    <property type="match status" value="1"/>
</dbReference>
<feature type="domain" description="PPM-type phosphatase" evidence="6">
    <location>
        <begin position="46"/>
        <end position="446"/>
    </location>
</feature>
<protein>
    <submittedName>
        <fullName evidence="7">Putative Ser/Thr phosphatase 2C</fullName>
    </submittedName>
</protein>
<comment type="caution">
    <text evidence="7">The sequence shown here is derived from an EMBL/GenBank/DDBJ whole genome shotgun (WGS) entry which is preliminary data.</text>
</comment>
<keyword evidence="5" id="KW-1133">Transmembrane helix</keyword>
<keyword evidence="1" id="KW-0479">Metal-binding</keyword>
<feature type="transmembrane region" description="Helical" evidence="5">
    <location>
        <begin position="6"/>
        <end position="23"/>
    </location>
</feature>
<dbReference type="OrthoDB" id="10264738at2759"/>
<dbReference type="PROSITE" id="PS51746">
    <property type="entry name" value="PPM_2"/>
    <property type="match status" value="1"/>
</dbReference>
<evidence type="ECO:0000256" key="2">
    <source>
        <dbReference type="ARBA" id="ARBA00022801"/>
    </source>
</evidence>
<dbReference type="Proteomes" id="UP000315496">
    <property type="component" value="Chromosome 3"/>
</dbReference>
<keyword evidence="5" id="KW-0812">Transmembrane</keyword>
<dbReference type="AlphaFoldDB" id="A0A4Z1SPW3"/>
<keyword evidence="2 4" id="KW-0378">Hydrolase</keyword>
<organism evidence="7 8">
    <name type="scientific">Giardia muris</name>
    <dbReference type="NCBI Taxonomy" id="5742"/>
    <lineage>
        <taxon>Eukaryota</taxon>
        <taxon>Metamonada</taxon>
        <taxon>Diplomonadida</taxon>
        <taxon>Hexamitidae</taxon>
        <taxon>Giardiinae</taxon>
        <taxon>Giardia</taxon>
    </lineage>
</organism>
<evidence type="ECO:0000259" key="6">
    <source>
        <dbReference type="PROSITE" id="PS51746"/>
    </source>
</evidence>
<dbReference type="Pfam" id="PF00481">
    <property type="entry name" value="PP2C"/>
    <property type="match status" value="1"/>
</dbReference>
<evidence type="ECO:0000256" key="4">
    <source>
        <dbReference type="RuleBase" id="RU003465"/>
    </source>
</evidence>
<dbReference type="InterPro" id="IPR001932">
    <property type="entry name" value="PPM-type_phosphatase-like_dom"/>
</dbReference>
<evidence type="ECO:0000256" key="1">
    <source>
        <dbReference type="ARBA" id="ARBA00022723"/>
    </source>
</evidence>
<dbReference type="InterPro" id="IPR015655">
    <property type="entry name" value="PP2C"/>
</dbReference>
<reference evidence="7 8" key="1">
    <citation type="submission" date="2019-05" db="EMBL/GenBank/DDBJ databases">
        <title>The compact genome of Giardia muris reveals important steps in the evolution of intestinal protozoan parasites.</title>
        <authorList>
            <person name="Xu F."/>
            <person name="Jimenez-Gonzalez A."/>
            <person name="Einarsson E."/>
            <person name="Astvaldsson A."/>
            <person name="Peirasmaki D."/>
            <person name="Eckmann L."/>
            <person name="Andersson J.O."/>
            <person name="Svard S.G."/>
            <person name="Jerlstrom-Hultqvist J."/>
        </authorList>
    </citation>
    <scope>NUCLEOTIDE SEQUENCE [LARGE SCALE GENOMIC DNA]</scope>
    <source>
        <strain evidence="7 8">Roberts-Thomson</strain>
    </source>
</reference>
<dbReference type="SMART" id="SM00332">
    <property type="entry name" value="PP2Cc"/>
    <property type="match status" value="1"/>
</dbReference>
<evidence type="ECO:0000256" key="3">
    <source>
        <dbReference type="ARBA" id="ARBA00022912"/>
    </source>
</evidence>
<dbReference type="PANTHER" id="PTHR47992">
    <property type="entry name" value="PROTEIN PHOSPHATASE"/>
    <property type="match status" value="1"/>
</dbReference>
<dbReference type="PROSITE" id="PS01032">
    <property type="entry name" value="PPM_1"/>
    <property type="match status" value="1"/>
</dbReference>
<keyword evidence="3 4" id="KW-0904">Protein phosphatase</keyword>
<evidence type="ECO:0000256" key="5">
    <source>
        <dbReference type="SAM" id="Phobius"/>
    </source>
</evidence>